<feature type="compositionally biased region" description="Acidic residues" evidence="1">
    <location>
        <begin position="114"/>
        <end position="129"/>
    </location>
</feature>
<gene>
    <name evidence="2" type="ORF">OSTLU_24370</name>
</gene>
<feature type="region of interest" description="Disordered" evidence="1">
    <location>
        <begin position="632"/>
        <end position="732"/>
    </location>
</feature>
<keyword evidence="3" id="KW-1185">Reference proteome</keyword>
<feature type="region of interest" description="Disordered" evidence="1">
    <location>
        <begin position="572"/>
        <end position="613"/>
    </location>
</feature>
<feature type="compositionally biased region" description="Basic and acidic residues" evidence="1">
    <location>
        <begin position="130"/>
        <end position="143"/>
    </location>
</feature>
<feature type="compositionally biased region" description="Polar residues" evidence="1">
    <location>
        <begin position="572"/>
        <end position="583"/>
    </location>
</feature>
<dbReference type="OMA" id="FDSEDAW"/>
<feature type="compositionally biased region" description="Basic residues" evidence="1">
    <location>
        <begin position="186"/>
        <end position="196"/>
    </location>
</feature>
<dbReference type="eggNOG" id="ENOG502QW84">
    <property type="taxonomic scope" value="Eukaryota"/>
</dbReference>
<feature type="compositionally biased region" description="Low complexity" evidence="1">
    <location>
        <begin position="1"/>
        <end position="19"/>
    </location>
</feature>
<dbReference type="STRING" id="436017.A4RVP6"/>
<organism evidence="2 3">
    <name type="scientific">Ostreococcus lucimarinus (strain CCE9901)</name>
    <dbReference type="NCBI Taxonomy" id="436017"/>
    <lineage>
        <taxon>Eukaryota</taxon>
        <taxon>Viridiplantae</taxon>
        <taxon>Chlorophyta</taxon>
        <taxon>Mamiellophyceae</taxon>
        <taxon>Mamiellales</taxon>
        <taxon>Bathycoccaceae</taxon>
        <taxon>Ostreococcus</taxon>
    </lineage>
</organism>
<feature type="compositionally biased region" description="Acidic residues" evidence="1">
    <location>
        <begin position="397"/>
        <end position="428"/>
    </location>
</feature>
<dbReference type="KEGG" id="olu:OSTLU_24370"/>
<evidence type="ECO:0000256" key="1">
    <source>
        <dbReference type="SAM" id="MobiDB-lite"/>
    </source>
</evidence>
<feature type="compositionally biased region" description="Basic and acidic residues" evidence="1">
    <location>
        <begin position="197"/>
        <end position="210"/>
    </location>
</feature>
<evidence type="ECO:0000313" key="3">
    <source>
        <dbReference type="Proteomes" id="UP000001568"/>
    </source>
</evidence>
<dbReference type="EMBL" id="CP000584">
    <property type="protein sequence ID" value="ABO95475.1"/>
    <property type="molecule type" value="Genomic_DNA"/>
</dbReference>
<feature type="compositionally biased region" description="Basic and acidic residues" evidence="1">
    <location>
        <begin position="33"/>
        <end position="45"/>
    </location>
</feature>
<evidence type="ECO:0000313" key="2">
    <source>
        <dbReference type="EMBL" id="ABO95475.1"/>
    </source>
</evidence>
<accession>A4RVP6</accession>
<feature type="region of interest" description="Disordered" evidence="1">
    <location>
        <begin position="250"/>
        <end position="552"/>
    </location>
</feature>
<reference evidence="2 3" key="1">
    <citation type="journal article" date="2007" name="Proc. Natl. Acad. Sci. U.S.A.">
        <title>The tiny eukaryote Ostreococcus provides genomic insights into the paradox of plankton speciation.</title>
        <authorList>
            <person name="Palenik B."/>
            <person name="Grimwood J."/>
            <person name="Aerts A."/>
            <person name="Rouze P."/>
            <person name="Salamov A."/>
            <person name="Putnam N."/>
            <person name="Dupont C."/>
            <person name="Jorgensen R."/>
            <person name="Derelle E."/>
            <person name="Rombauts S."/>
            <person name="Zhou K."/>
            <person name="Otillar R."/>
            <person name="Merchant S.S."/>
            <person name="Podell S."/>
            <person name="Gaasterland T."/>
            <person name="Napoli C."/>
            <person name="Gendler K."/>
            <person name="Manuell A."/>
            <person name="Tai V."/>
            <person name="Vallon O."/>
            <person name="Piganeau G."/>
            <person name="Jancek S."/>
            <person name="Heijde M."/>
            <person name="Jabbari K."/>
            <person name="Bowler C."/>
            <person name="Lohr M."/>
            <person name="Robbens S."/>
            <person name="Werner G."/>
            <person name="Dubchak I."/>
            <person name="Pazour G.J."/>
            <person name="Ren Q."/>
            <person name="Paulsen I."/>
            <person name="Delwiche C."/>
            <person name="Schmutz J."/>
            <person name="Rokhsar D."/>
            <person name="Van de Peer Y."/>
            <person name="Moreau H."/>
            <person name="Grigoriev I.V."/>
        </authorList>
    </citation>
    <scope>NUCLEOTIDE SEQUENCE [LARGE SCALE GENOMIC DNA]</scope>
    <source>
        <strain evidence="2 3">CCE9901</strain>
    </source>
</reference>
<feature type="compositionally biased region" description="Acidic residues" evidence="1">
    <location>
        <begin position="496"/>
        <end position="506"/>
    </location>
</feature>
<feature type="region of interest" description="Disordered" evidence="1">
    <location>
        <begin position="1"/>
        <end position="217"/>
    </location>
</feature>
<name>A4RVP6_OSTLU</name>
<dbReference type="OrthoDB" id="10652700at2759"/>
<feature type="compositionally biased region" description="Acidic residues" evidence="1">
    <location>
        <begin position="296"/>
        <end position="309"/>
    </location>
</feature>
<feature type="compositionally biased region" description="Acidic residues" evidence="1">
    <location>
        <begin position="340"/>
        <end position="367"/>
    </location>
</feature>
<feature type="compositionally biased region" description="Polar residues" evidence="1">
    <location>
        <begin position="602"/>
        <end position="613"/>
    </location>
</feature>
<feature type="compositionally biased region" description="Acidic residues" evidence="1">
    <location>
        <begin position="67"/>
        <end position="86"/>
    </location>
</feature>
<proteinExistence type="predicted"/>
<protein>
    <recommendedName>
        <fullName evidence="4">DNA replication checkpoint mediator MRC1 domain-containing protein</fullName>
    </recommendedName>
</protein>
<dbReference type="AlphaFoldDB" id="A4RVP6"/>
<feature type="compositionally biased region" description="Basic and acidic residues" evidence="1">
    <location>
        <begin position="256"/>
        <end position="266"/>
    </location>
</feature>
<dbReference type="Gramene" id="ABO95475">
    <property type="protein sequence ID" value="ABO95475"/>
    <property type="gene ID" value="OSTLU_24370"/>
</dbReference>
<sequence length="732" mass="80802">MTTVDASMPAAMPSGAATTTETIDVPDVGAVDDDARRRATTRDESASEDEDEEYLGRIRRRARTREDESESEEDTREGDGSEDGEGEAPRGKGEGRRRRLKRANGERVERDVDGSDSSDSSESELDEEMMMERKYAETGRLTDEDVEDEAEETVRGAYDEVGVGYSSDSSLGSPVAGDDVPASGSRPRKMTKKQMKKERDALAKEQERMMKRAQRRAKFPGWDAEVVRVSYLPLIDKLRAAVAHIKHDGLVMGEDSPAKEADKATKADTPTVAPLADSEDDEADDGEPKAKTAEVVEIDLDDDEEEDDDALLKEILAKKAVAVAQKPSETVMTEEPTLVEQEDGEDADDESEEDSEDDLSEEEDMTEEERRMQRKAAKRFIKADRRSHRAAATTGDVFEDEAEMSEDGGHTDDDDDDDIQDDVDDVADAIDFREEQPEDERRAAARARAFAKEQQAQDDDELEKMKQMVGNGFKRKKNGLFDSEDAWQRKRRNANGEEESDSDDVDYGPVIERPEEAVELSDDDDGEWREQAKRRRALHESGTQESLELPNAFEGNVSQEVYAAIKAPRMNSFHSESQDTTQAEGWEAPLPRAQSMPAALVRTSSHLGSGSSAMLARQSSKTFLGKKRQVTKATGALLGNSQASRSYVFGRTDSQSQWGGDDSGPATTFKEIGRDEDARAFGSTNMGPTRPNASEPKKKPSLFAMVSQTAGENNARPRAEDVQKAMKAASGK</sequence>
<feature type="compositionally biased region" description="Low complexity" evidence="1">
    <location>
        <begin position="267"/>
        <end position="276"/>
    </location>
</feature>
<dbReference type="RefSeq" id="XP_001417182.1">
    <property type="nucleotide sequence ID" value="XM_001417145.1"/>
</dbReference>
<feature type="compositionally biased region" description="Basic and acidic residues" evidence="1">
    <location>
        <begin position="430"/>
        <end position="443"/>
    </location>
</feature>
<evidence type="ECO:0008006" key="4">
    <source>
        <dbReference type="Google" id="ProtNLM"/>
    </source>
</evidence>
<feature type="compositionally biased region" description="Basic residues" evidence="1">
    <location>
        <begin position="372"/>
        <end position="389"/>
    </location>
</feature>
<feature type="compositionally biased region" description="Acidic residues" evidence="1">
    <location>
        <begin position="517"/>
        <end position="527"/>
    </location>
</feature>
<dbReference type="Proteomes" id="UP000001568">
    <property type="component" value="Chromosome 4"/>
</dbReference>
<feature type="compositionally biased region" description="Basic and acidic residues" evidence="1">
    <location>
        <begin position="715"/>
        <end position="724"/>
    </location>
</feature>
<feature type="compositionally biased region" description="Basic and acidic residues" evidence="1">
    <location>
        <begin position="103"/>
        <end position="113"/>
    </location>
</feature>
<dbReference type="HOGENOM" id="CLU_378752_0_0_1"/>
<dbReference type="GeneID" id="5001214"/>